<feature type="domain" description="PRANC" evidence="4">
    <location>
        <begin position="340"/>
        <end position="430"/>
    </location>
</feature>
<evidence type="ECO:0000313" key="5">
    <source>
        <dbReference type="EMBL" id="ALA62540.1"/>
    </source>
</evidence>
<dbReference type="GeneID" id="26122856"/>
<dbReference type="InterPro" id="IPR036770">
    <property type="entry name" value="Ankyrin_rpt-contain_sf"/>
</dbReference>
<organism evidence="5 6">
    <name type="scientific">Turkeypox virus</name>
    <dbReference type="NCBI Taxonomy" id="336486"/>
    <lineage>
        <taxon>Viruses</taxon>
        <taxon>Varidnaviria</taxon>
        <taxon>Bamfordvirae</taxon>
        <taxon>Nucleocytoviricota</taxon>
        <taxon>Pokkesviricetes</taxon>
        <taxon>Chitovirales</taxon>
        <taxon>Poxviridae</taxon>
        <taxon>Chordopoxvirinae</taxon>
        <taxon>Avipoxvirus</taxon>
        <taxon>Avipoxvirus turkeypox</taxon>
    </lineage>
</organism>
<dbReference type="OrthoDB" id="12692at10239"/>
<dbReference type="PROSITE" id="PS50088">
    <property type="entry name" value="ANK_REPEAT"/>
    <property type="match status" value="6"/>
</dbReference>
<dbReference type="EMBL" id="KP728110">
    <property type="protein sequence ID" value="ALA62540.1"/>
    <property type="molecule type" value="Genomic_DNA"/>
</dbReference>
<dbReference type="Pfam" id="PF00023">
    <property type="entry name" value="Ank"/>
    <property type="match status" value="2"/>
</dbReference>
<evidence type="ECO:0000259" key="4">
    <source>
        <dbReference type="Pfam" id="PF09372"/>
    </source>
</evidence>
<dbReference type="SMART" id="SM00248">
    <property type="entry name" value="ANK"/>
    <property type="match status" value="8"/>
</dbReference>
<dbReference type="PANTHER" id="PTHR24189:SF50">
    <property type="entry name" value="ANKYRIN REPEAT AND SOCS BOX PROTEIN 2"/>
    <property type="match status" value="1"/>
</dbReference>
<evidence type="ECO:0000256" key="3">
    <source>
        <dbReference type="PROSITE-ProRule" id="PRU00023"/>
    </source>
</evidence>
<reference evidence="5 6" key="1">
    <citation type="journal article" date="2015" name="Infect. Genet. Evol.">
        <title>Unique genomic organization of a novel Avipoxvirus detected in turkey (Meleagris gallopavo).</title>
        <authorList>
            <person name="Banyai K."/>
            <person name="Palya V."/>
            <person name="Denes B."/>
            <person name="Glavits R."/>
            <person name="Ivanics E."/>
            <person name="Horvath B."/>
            <person name="Farkas S.L."/>
            <person name="Marton S."/>
            <person name="Balint A."/>
            <person name="Gyuranecz M."/>
            <person name="Erdelyi K."/>
            <person name="Dan A."/>
        </authorList>
    </citation>
    <scope>NUCLEOTIDE SEQUENCE [LARGE SCALE GENOMIC DNA]</scope>
    <source>
        <strain evidence="5 6">TKPV-HU1124/2011</strain>
    </source>
</reference>
<feature type="repeat" description="ANK" evidence="3">
    <location>
        <begin position="31"/>
        <end position="63"/>
    </location>
</feature>
<dbReference type="InterPro" id="IPR018272">
    <property type="entry name" value="PRANC_domain"/>
</dbReference>
<dbReference type="Pfam" id="PF12796">
    <property type="entry name" value="Ank_2"/>
    <property type="match status" value="2"/>
</dbReference>
<keyword evidence="1" id="KW-0677">Repeat</keyword>
<dbReference type="Proteomes" id="UP000142477">
    <property type="component" value="Segment"/>
</dbReference>
<dbReference type="SUPFAM" id="SSF48403">
    <property type="entry name" value="Ankyrin repeat"/>
    <property type="match status" value="1"/>
</dbReference>
<accession>A0A0M3PBB7</accession>
<dbReference type="InterPro" id="IPR002110">
    <property type="entry name" value="Ankyrin_rpt"/>
</dbReference>
<dbReference type="Gene3D" id="1.25.40.20">
    <property type="entry name" value="Ankyrin repeat-containing domain"/>
    <property type="match status" value="2"/>
</dbReference>
<dbReference type="Pfam" id="PF09372">
    <property type="entry name" value="PRANC"/>
    <property type="match status" value="1"/>
</dbReference>
<evidence type="ECO:0000256" key="1">
    <source>
        <dbReference type="ARBA" id="ARBA00022737"/>
    </source>
</evidence>
<feature type="repeat" description="ANK" evidence="3">
    <location>
        <begin position="65"/>
        <end position="97"/>
    </location>
</feature>
<sequence>MELFNAVDRGYVDRVIELIGKGEDINKSDDNGCSPLHYAVENGNVIMAKLLLSKGANPDAVNENASSSPLHRAVILQNIEMVKLLLDYGAYVDTYEDYTVSTPLDYAVHMKNIEIVRLLLSYGADVDEEYRFNHPIIKAIELGDIEIVRELIDAGTNLNYGYRNKRYPLHYATRFNNSSIVSELINMGANVNVIDENGQTPLHYAACYGSAEVTEILLGHNADVNSRDLYGKTPLWLASHNGNKQVVKLLLGYRADVSITCITGITPLNIAISESKELDIMKLLVSAITMLVRRGYSHINNVNAIRGDIEIIENDDIMRSYKEECELEIRIMESKLLGSSKISLLDICFTSNDNIIARNLSCIDVEHINIYKSILFSAIERGRQRQRMIMESIKLMEKIFSTNIHKKSWNDLPFSIRYNILESISNKDLVI</sequence>
<dbReference type="KEGG" id="vg:26122856"/>
<name>A0A0M3PBB7_9POXV</name>
<dbReference type="RefSeq" id="YP_009177187.1">
    <property type="nucleotide sequence ID" value="NC_028238.1"/>
</dbReference>
<keyword evidence="6" id="KW-1185">Reference proteome</keyword>
<dbReference type="InterPro" id="IPR050745">
    <property type="entry name" value="Multifunctional_regulatory"/>
</dbReference>
<dbReference type="PRINTS" id="PR01415">
    <property type="entry name" value="ANKYRIN"/>
</dbReference>
<protein>
    <submittedName>
        <fullName evidence="5">Ankyrin repeat family protein</fullName>
    </submittedName>
</protein>
<keyword evidence="2 3" id="KW-0040">ANK repeat</keyword>
<feature type="repeat" description="ANK" evidence="3">
    <location>
        <begin position="99"/>
        <end position="131"/>
    </location>
</feature>
<proteinExistence type="predicted"/>
<feature type="repeat" description="ANK" evidence="3">
    <location>
        <begin position="197"/>
        <end position="229"/>
    </location>
</feature>
<evidence type="ECO:0000313" key="6">
    <source>
        <dbReference type="Proteomes" id="UP000142477"/>
    </source>
</evidence>
<evidence type="ECO:0000256" key="2">
    <source>
        <dbReference type="ARBA" id="ARBA00023043"/>
    </source>
</evidence>
<feature type="repeat" description="ANK" evidence="3">
    <location>
        <begin position="230"/>
        <end position="262"/>
    </location>
</feature>
<dbReference type="PROSITE" id="PS50297">
    <property type="entry name" value="ANK_REP_REGION"/>
    <property type="match status" value="6"/>
</dbReference>
<dbReference type="PANTHER" id="PTHR24189">
    <property type="entry name" value="MYOTROPHIN"/>
    <property type="match status" value="1"/>
</dbReference>
<feature type="repeat" description="ANK" evidence="3">
    <location>
        <begin position="164"/>
        <end position="196"/>
    </location>
</feature>